<dbReference type="InParanoid" id="A0A1Y2DBM0"/>
<proteinExistence type="predicted"/>
<comment type="caution">
    <text evidence="1">The sequence shown here is derived from an EMBL/GenBank/DDBJ whole genome shotgun (WGS) entry which is preliminary data.</text>
</comment>
<dbReference type="GeneID" id="63773980"/>
<dbReference type="Proteomes" id="UP000193689">
    <property type="component" value="Unassembled WGS sequence"/>
</dbReference>
<protein>
    <recommendedName>
        <fullName evidence="3">F-box domain-containing protein</fullName>
    </recommendedName>
</protein>
<evidence type="ECO:0008006" key="3">
    <source>
        <dbReference type="Google" id="ProtNLM"/>
    </source>
</evidence>
<keyword evidence="2" id="KW-1185">Reference proteome</keyword>
<sequence>MDRDISSLMMGTFRGTGRDDFGRERDKRRPLLLDRVMGDQPRVSRCRLLQLPAELLGDIVDLLADNKPALASLALVNSDCRQWARSCQFAEVRFDYGPQTREIILQLARETISRNTAAKKPTIGVCIRKFTMASDSGWVATYNQDLWDSIWGETHESYSQETRDQLREEGNKQYTSWVSLVLGAISMGMPNLETIIWQDRFTVDNTFFTALSQSPAQNIKLCGTPIDKPYLIEPPLTPPSWPLRSLTMARFFETLLRRCAPTLEFLTWDYMDYEAPGDAMSLGEEPLSFPRLRSLKFCVNYLTQSGFSSFLAAPLRHLALPSACDWDALATSLATSEPLLDLETLVIPNLNMSQENISQVVRFMKRHSHIQKLYTSEYDEACGEEARLDQYIIPALSDGFSNLRSLSLAWGGGSVQEETKPHIATIPDVSLQVIGTIRSLEQLSLSAGIRVGWRAQWLVDHDNIRTHLRGLGKLKLLALNRDTYPIPLAIPDIERYYTLNLVTESEHADAWARPELDDLAEDLGQLGIDGGIDADDDGVDEDVIWERAHRNRMLDQAEKYAAVLPALEWVYCGQRPMAIQMDLSKPALKKAVPLTKERDESYTFLKRTFAMGTDED</sequence>
<dbReference type="Gene3D" id="3.80.10.10">
    <property type="entry name" value="Ribonuclease Inhibitor"/>
    <property type="match status" value="1"/>
</dbReference>
<dbReference type="EMBL" id="MCFJ01000022">
    <property type="protein sequence ID" value="ORY56661.1"/>
    <property type="molecule type" value="Genomic_DNA"/>
</dbReference>
<organism evidence="1 2">
    <name type="scientific">Pseudomassariella vexata</name>
    <dbReference type="NCBI Taxonomy" id="1141098"/>
    <lineage>
        <taxon>Eukaryota</taxon>
        <taxon>Fungi</taxon>
        <taxon>Dikarya</taxon>
        <taxon>Ascomycota</taxon>
        <taxon>Pezizomycotina</taxon>
        <taxon>Sordariomycetes</taxon>
        <taxon>Xylariomycetidae</taxon>
        <taxon>Amphisphaeriales</taxon>
        <taxon>Pseudomassariaceae</taxon>
        <taxon>Pseudomassariella</taxon>
    </lineage>
</organism>
<dbReference type="OrthoDB" id="3257981at2759"/>
<reference evidence="1 2" key="1">
    <citation type="submission" date="2016-07" db="EMBL/GenBank/DDBJ databases">
        <title>Pervasive Adenine N6-methylation of Active Genes in Fungi.</title>
        <authorList>
            <consortium name="DOE Joint Genome Institute"/>
            <person name="Mondo S.J."/>
            <person name="Dannebaum R.O."/>
            <person name="Kuo R.C."/>
            <person name="Labutti K."/>
            <person name="Haridas S."/>
            <person name="Kuo A."/>
            <person name="Salamov A."/>
            <person name="Ahrendt S.R."/>
            <person name="Lipzen A."/>
            <person name="Sullivan W."/>
            <person name="Andreopoulos W.B."/>
            <person name="Clum A."/>
            <person name="Lindquist E."/>
            <person name="Daum C."/>
            <person name="Ramamoorthy G.K."/>
            <person name="Gryganskyi A."/>
            <person name="Culley D."/>
            <person name="Magnuson J.K."/>
            <person name="James T.Y."/>
            <person name="O'Malley M.A."/>
            <person name="Stajich J.E."/>
            <person name="Spatafora J.W."/>
            <person name="Visel A."/>
            <person name="Grigoriev I.V."/>
        </authorList>
    </citation>
    <scope>NUCLEOTIDE SEQUENCE [LARGE SCALE GENOMIC DNA]</scope>
    <source>
        <strain evidence="1 2">CBS 129021</strain>
    </source>
</reference>
<dbReference type="AlphaFoldDB" id="A0A1Y2DBM0"/>
<dbReference type="SUPFAM" id="SSF52047">
    <property type="entry name" value="RNI-like"/>
    <property type="match status" value="1"/>
</dbReference>
<dbReference type="RefSeq" id="XP_040710240.1">
    <property type="nucleotide sequence ID" value="XM_040857768.1"/>
</dbReference>
<dbReference type="InterPro" id="IPR032675">
    <property type="entry name" value="LRR_dom_sf"/>
</dbReference>
<gene>
    <name evidence="1" type="ORF">BCR38DRAFT_402313</name>
</gene>
<evidence type="ECO:0000313" key="2">
    <source>
        <dbReference type="Proteomes" id="UP000193689"/>
    </source>
</evidence>
<name>A0A1Y2DBM0_9PEZI</name>
<accession>A0A1Y2DBM0</accession>
<evidence type="ECO:0000313" key="1">
    <source>
        <dbReference type="EMBL" id="ORY56661.1"/>
    </source>
</evidence>